<accession>A0AAD6XG81</accession>
<dbReference type="EMBL" id="JARJCM010000008">
    <property type="protein sequence ID" value="KAJ7044094.1"/>
    <property type="molecule type" value="Genomic_DNA"/>
</dbReference>
<sequence length="119" mass="13158">MFFHDLGIPASDFTVSVKVYNVLQDVLAVSVPATMFMKPVLSGNETLRCPAFAFVVEHATTGQRLLFDLGPRKDPLNAAPRTAEFIRSGMVYMPVSRDIIEQLEEDGVDVSSINAAIWR</sequence>
<dbReference type="Proteomes" id="UP001218188">
    <property type="component" value="Unassembled WGS sequence"/>
</dbReference>
<dbReference type="Gene3D" id="3.60.15.10">
    <property type="entry name" value="Ribonuclease Z/Hydroxyacylglutathione hydrolase-like"/>
    <property type="match status" value="1"/>
</dbReference>
<gene>
    <name evidence="1" type="ORF">C8F04DRAFT_942887</name>
</gene>
<keyword evidence="2" id="KW-1185">Reference proteome</keyword>
<comment type="caution">
    <text evidence="1">The sequence shown here is derived from an EMBL/GenBank/DDBJ whole genome shotgun (WGS) entry which is preliminary data.</text>
</comment>
<name>A0AAD6XG81_9AGAR</name>
<dbReference type="AlphaFoldDB" id="A0AAD6XG81"/>
<protein>
    <submittedName>
        <fullName evidence="1">Uncharacterized protein</fullName>
    </submittedName>
</protein>
<proteinExistence type="predicted"/>
<evidence type="ECO:0000313" key="1">
    <source>
        <dbReference type="EMBL" id="KAJ7044094.1"/>
    </source>
</evidence>
<reference evidence="1" key="1">
    <citation type="submission" date="2023-03" db="EMBL/GenBank/DDBJ databases">
        <title>Massive genome expansion in bonnet fungi (Mycena s.s.) driven by repeated elements and novel gene families across ecological guilds.</title>
        <authorList>
            <consortium name="Lawrence Berkeley National Laboratory"/>
            <person name="Harder C.B."/>
            <person name="Miyauchi S."/>
            <person name="Viragh M."/>
            <person name="Kuo A."/>
            <person name="Thoen E."/>
            <person name="Andreopoulos B."/>
            <person name="Lu D."/>
            <person name="Skrede I."/>
            <person name="Drula E."/>
            <person name="Henrissat B."/>
            <person name="Morin E."/>
            <person name="Kohler A."/>
            <person name="Barry K."/>
            <person name="LaButti K."/>
            <person name="Morin E."/>
            <person name="Salamov A."/>
            <person name="Lipzen A."/>
            <person name="Mereny Z."/>
            <person name="Hegedus B."/>
            <person name="Baldrian P."/>
            <person name="Stursova M."/>
            <person name="Weitz H."/>
            <person name="Taylor A."/>
            <person name="Grigoriev I.V."/>
            <person name="Nagy L.G."/>
            <person name="Martin F."/>
            <person name="Kauserud H."/>
        </authorList>
    </citation>
    <scope>NUCLEOTIDE SEQUENCE</scope>
    <source>
        <strain evidence="1">CBHHK200</strain>
    </source>
</reference>
<dbReference type="InterPro" id="IPR036866">
    <property type="entry name" value="RibonucZ/Hydroxyglut_hydro"/>
</dbReference>
<organism evidence="1 2">
    <name type="scientific">Mycena alexandri</name>
    <dbReference type="NCBI Taxonomy" id="1745969"/>
    <lineage>
        <taxon>Eukaryota</taxon>
        <taxon>Fungi</taxon>
        <taxon>Dikarya</taxon>
        <taxon>Basidiomycota</taxon>
        <taxon>Agaricomycotina</taxon>
        <taxon>Agaricomycetes</taxon>
        <taxon>Agaricomycetidae</taxon>
        <taxon>Agaricales</taxon>
        <taxon>Marasmiineae</taxon>
        <taxon>Mycenaceae</taxon>
        <taxon>Mycena</taxon>
    </lineage>
</organism>
<evidence type="ECO:0000313" key="2">
    <source>
        <dbReference type="Proteomes" id="UP001218188"/>
    </source>
</evidence>